<dbReference type="Pfam" id="PF04361">
    <property type="entry name" value="DUF494"/>
    <property type="match status" value="1"/>
</dbReference>
<dbReference type="HAMAP" id="MF_00598">
    <property type="entry name" value="Smg"/>
    <property type="match status" value="1"/>
</dbReference>
<dbReference type="PANTHER" id="PTHR38692">
    <property type="entry name" value="PROTEIN SMG"/>
    <property type="match status" value="1"/>
</dbReference>
<protein>
    <recommendedName>
        <fullName evidence="1">Protein Smg homolog</fullName>
    </recommendedName>
</protein>
<evidence type="ECO:0000313" key="3">
    <source>
        <dbReference type="Proteomes" id="UP000199256"/>
    </source>
</evidence>
<dbReference type="RefSeq" id="WP_090252136.1">
    <property type="nucleotide sequence ID" value="NZ_FOAA01000005.1"/>
</dbReference>
<dbReference type="OrthoDB" id="9788984at2"/>
<sequence>MKENVLDVLMYLFENYIDDDTELEPDREQLHNLLLDAGFPVAEINKAFDWLENLASQDTSLKTLHTDSALRLYTEPEMNRMDATSRGFLLFLEQNGVLSPSTREVVINRVMDLDTEEIGLDELKWITLMVLFNQPGQEAAYTWLESLMFENPPEYLH</sequence>
<gene>
    <name evidence="1" type="primary">smg</name>
    <name evidence="2" type="ORF">SAMN05444515_10517</name>
</gene>
<dbReference type="InterPro" id="IPR007456">
    <property type="entry name" value="Smg"/>
</dbReference>
<dbReference type="NCBIfam" id="NF002897">
    <property type="entry name" value="PRK03430.1"/>
    <property type="match status" value="1"/>
</dbReference>
<reference evidence="3" key="1">
    <citation type="submission" date="2016-10" db="EMBL/GenBank/DDBJ databases">
        <authorList>
            <person name="Varghese N."/>
            <person name="Submissions S."/>
        </authorList>
    </citation>
    <scope>NUCLEOTIDE SEQUENCE [LARGE SCALE GENOMIC DNA]</scope>
    <source>
        <strain evidence="3">DSM 241</strain>
    </source>
</reference>
<name>A0A1H7JT10_9GAMM</name>
<organism evidence="2 3">
    <name type="scientific">Ectothiorhodospira marina</name>
    <dbReference type="NCBI Taxonomy" id="1396821"/>
    <lineage>
        <taxon>Bacteria</taxon>
        <taxon>Pseudomonadati</taxon>
        <taxon>Pseudomonadota</taxon>
        <taxon>Gammaproteobacteria</taxon>
        <taxon>Chromatiales</taxon>
        <taxon>Ectothiorhodospiraceae</taxon>
        <taxon>Ectothiorhodospira</taxon>
    </lineage>
</organism>
<evidence type="ECO:0000256" key="1">
    <source>
        <dbReference type="HAMAP-Rule" id="MF_00598"/>
    </source>
</evidence>
<accession>A0A1H7JT10</accession>
<keyword evidence="3" id="KW-1185">Reference proteome</keyword>
<dbReference type="AlphaFoldDB" id="A0A1H7JT10"/>
<evidence type="ECO:0000313" key="2">
    <source>
        <dbReference type="EMBL" id="SEK77524.1"/>
    </source>
</evidence>
<proteinExistence type="inferred from homology"/>
<dbReference type="PANTHER" id="PTHR38692:SF1">
    <property type="entry name" value="PROTEIN SMG"/>
    <property type="match status" value="1"/>
</dbReference>
<dbReference type="Proteomes" id="UP000199256">
    <property type="component" value="Unassembled WGS sequence"/>
</dbReference>
<comment type="similarity">
    <text evidence="1">Belongs to the Smg family.</text>
</comment>
<dbReference type="EMBL" id="FOAA01000005">
    <property type="protein sequence ID" value="SEK77524.1"/>
    <property type="molecule type" value="Genomic_DNA"/>
</dbReference>
<dbReference type="STRING" id="1396821.SAMN05444515_10517"/>